<dbReference type="InterPro" id="IPR000644">
    <property type="entry name" value="CBS_dom"/>
</dbReference>
<accession>A0ABR8KP87</accession>
<dbReference type="SUPFAM" id="SSF51206">
    <property type="entry name" value="cAMP-binding domain-like"/>
    <property type="match status" value="1"/>
</dbReference>
<dbReference type="Pfam" id="PF00571">
    <property type="entry name" value="CBS"/>
    <property type="match status" value="2"/>
</dbReference>
<feature type="domain" description="Cyclic nucleotide-binding" evidence="3">
    <location>
        <begin position="25"/>
        <end position="141"/>
    </location>
</feature>
<evidence type="ECO:0000259" key="4">
    <source>
        <dbReference type="PROSITE" id="PS51371"/>
    </source>
</evidence>
<dbReference type="InterPro" id="IPR014710">
    <property type="entry name" value="RmlC-like_jellyroll"/>
</dbReference>
<organism evidence="5 6">
    <name type="scientific">Erythrobacter rubeus</name>
    <dbReference type="NCBI Taxonomy" id="2760803"/>
    <lineage>
        <taxon>Bacteria</taxon>
        <taxon>Pseudomonadati</taxon>
        <taxon>Pseudomonadota</taxon>
        <taxon>Alphaproteobacteria</taxon>
        <taxon>Sphingomonadales</taxon>
        <taxon>Erythrobacteraceae</taxon>
        <taxon>Erythrobacter/Porphyrobacter group</taxon>
        <taxon>Erythrobacter</taxon>
    </lineage>
</organism>
<sequence length="628" mass="67556">MSAAILADMSSEIKAVATFLAQTAPFQFLSDDRIAAISRKVTVRYAKAGSAIIRAGDHNDHLFVVRSGAVELRLAGDELTARLGTGSSFAYPSLLRGGEVHNTATASEDTLLYTIPAEQFHALRSEVPAFRQFFAEDEAARIKHALADRKRSSAFQLDTKRLGDLIVNTAPISCPPDASIASAVGLMHEHDVSTLAICNRHELRGIFTDKDLRNRVVAQEIPLDRAVSEVMTASPRTLPTEATAAEAMALMAAGGFRHIPLVKGDGGLAGILSATDILSAIGSNAIDAGTAIFRARTADALIEAAQRVPQSFAAMTSSGFQASHAMQFTSALGEAVHRRAAQLAEEELGEPPCPYALVVFGSLARREQLVGSDQDNGLVIAEDQGPDGAAYFKALGSRISDLLDASGYVYCKGGIMARKADQRLTQDAWLHRYDHWISEPTEDRILRATIFFDMRCVYGEASLVRSLRSEVVAKAASSSIFISYLARDALRSKVPLGIFRNLVLEKSDDGQKVFDAKAQAIMPIIDIARTLALAHGLNEVGTVARLEGLAQSGSMSADDAQSLSDAMLFVNELRIAHQARQVEKGASPDNLISPYSLSPLERDYLKDAFAVIRQGLDALRRNYAGGIT</sequence>
<dbReference type="Proteomes" id="UP000635384">
    <property type="component" value="Unassembled WGS sequence"/>
</dbReference>
<dbReference type="EMBL" id="JACXLC010000001">
    <property type="protein sequence ID" value="MBD2842469.1"/>
    <property type="molecule type" value="Genomic_DNA"/>
</dbReference>
<dbReference type="Gene3D" id="3.10.580.10">
    <property type="entry name" value="CBS-domain"/>
    <property type="match status" value="1"/>
</dbReference>
<dbReference type="InterPro" id="IPR005105">
    <property type="entry name" value="GlnD_Uridyltrans_N"/>
</dbReference>
<gene>
    <name evidence="5" type="ORF">IB285_09395</name>
</gene>
<dbReference type="Pfam" id="PF10335">
    <property type="entry name" value="DUF294_C"/>
    <property type="match status" value="1"/>
</dbReference>
<evidence type="ECO:0000256" key="1">
    <source>
        <dbReference type="ARBA" id="ARBA00023122"/>
    </source>
</evidence>
<evidence type="ECO:0000259" key="3">
    <source>
        <dbReference type="PROSITE" id="PS50042"/>
    </source>
</evidence>
<dbReference type="Pfam" id="PF03445">
    <property type="entry name" value="DUF294"/>
    <property type="match status" value="1"/>
</dbReference>
<dbReference type="RefSeq" id="WP_190787925.1">
    <property type="nucleotide sequence ID" value="NZ_JACXLC010000001.1"/>
</dbReference>
<reference evidence="5 6" key="1">
    <citation type="submission" date="2020-09" db="EMBL/GenBank/DDBJ databases">
        <authorList>
            <person name="Yoon J.-W."/>
        </authorList>
    </citation>
    <scope>NUCLEOTIDE SEQUENCE [LARGE SCALE GENOMIC DNA]</scope>
    <source>
        <strain evidence="5 6">KMU-140</strain>
    </source>
</reference>
<feature type="domain" description="CBS" evidence="4">
    <location>
        <begin position="231"/>
        <end position="288"/>
    </location>
</feature>
<dbReference type="PROSITE" id="PS50042">
    <property type="entry name" value="CNMP_BINDING_3"/>
    <property type="match status" value="1"/>
</dbReference>
<feature type="domain" description="CBS" evidence="4">
    <location>
        <begin position="167"/>
        <end position="223"/>
    </location>
</feature>
<dbReference type="PROSITE" id="PS51371">
    <property type="entry name" value="CBS"/>
    <property type="match status" value="2"/>
</dbReference>
<dbReference type="InterPro" id="IPR000595">
    <property type="entry name" value="cNMP-bd_dom"/>
</dbReference>
<dbReference type="InterPro" id="IPR051257">
    <property type="entry name" value="Diverse_CBS-Domain"/>
</dbReference>
<evidence type="ECO:0000313" key="6">
    <source>
        <dbReference type="Proteomes" id="UP000635384"/>
    </source>
</evidence>
<dbReference type="PANTHER" id="PTHR43080:SF2">
    <property type="entry name" value="CBS DOMAIN-CONTAINING PROTEIN"/>
    <property type="match status" value="1"/>
</dbReference>
<dbReference type="PANTHER" id="PTHR43080">
    <property type="entry name" value="CBS DOMAIN-CONTAINING PROTEIN CBSX3, MITOCHONDRIAL"/>
    <property type="match status" value="1"/>
</dbReference>
<dbReference type="Pfam" id="PF00027">
    <property type="entry name" value="cNMP_binding"/>
    <property type="match status" value="1"/>
</dbReference>
<dbReference type="SUPFAM" id="SSF54631">
    <property type="entry name" value="CBS-domain pair"/>
    <property type="match status" value="1"/>
</dbReference>
<dbReference type="SMART" id="SM00116">
    <property type="entry name" value="CBS"/>
    <property type="match status" value="2"/>
</dbReference>
<dbReference type="SMART" id="SM00100">
    <property type="entry name" value="cNMP"/>
    <property type="match status" value="1"/>
</dbReference>
<dbReference type="CDD" id="cd00038">
    <property type="entry name" value="CAP_ED"/>
    <property type="match status" value="1"/>
</dbReference>
<evidence type="ECO:0000313" key="5">
    <source>
        <dbReference type="EMBL" id="MBD2842469.1"/>
    </source>
</evidence>
<proteinExistence type="predicted"/>
<evidence type="ECO:0000256" key="2">
    <source>
        <dbReference type="PROSITE-ProRule" id="PRU00703"/>
    </source>
</evidence>
<name>A0ABR8KP87_9SPHN</name>
<protein>
    <submittedName>
        <fullName evidence="5">CBS domain-containing protein</fullName>
    </submittedName>
</protein>
<comment type="caution">
    <text evidence="5">The sequence shown here is derived from an EMBL/GenBank/DDBJ whole genome shotgun (WGS) entry which is preliminary data.</text>
</comment>
<dbReference type="InterPro" id="IPR018821">
    <property type="entry name" value="DUF294_put_nucleoTrafse_sb-bd"/>
</dbReference>
<dbReference type="Gene3D" id="2.60.120.10">
    <property type="entry name" value="Jelly Rolls"/>
    <property type="match status" value="1"/>
</dbReference>
<dbReference type="InterPro" id="IPR046342">
    <property type="entry name" value="CBS_dom_sf"/>
</dbReference>
<keyword evidence="1 2" id="KW-0129">CBS domain</keyword>
<keyword evidence="6" id="KW-1185">Reference proteome</keyword>
<dbReference type="InterPro" id="IPR018490">
    <property type="entry name" value="cNMP-bd_dom_sf"/>
</dbReference>
<dbReference type="CDD" id="cd05401">
    <property type="entry name" value="NT_GlnE_GlnD_like"/>
    <property type="match status" value="1"/>
</dbReference>